<evidence type="ECO:0000256" key="1">
    <source>
        <dbReference type="SAM" id="MobiDB-lite"/>
    </source>
</evidence>
<dbReference type="VEuPathDB" id="CryptoDB:Cvel_561"/>
<dbReference type="PhylomeDB" id="A0A0G4G504"/>
<accession>A0A0G4G504</accession>
<gene>
    <name evidence="2" type="ORF">Cvel_561</name>
</gene>
<proteinExistence type="predicted"/>
<sequence>MIRGLTGWSTSEEDVDLPPLQSPLRGVPSAVLKGLLVRDSNGALFPAQLIREGECQMRGASISRLEWQEDGSFRPAAFERVAQKNIVERFDLPKNRSLPDEILHKLAEDDCPPKDNPQPPIQPDSLFDDAPLEDVLDELFGVDRVMEQVAEEANTAEFVQWS</sequence>
<organism evidence="2">
    <name type="scientific">Chromera velia CCMP2878</name>
    <dbReference type="NCBI Taxonomy" id="1169474"/>
    <lineage>
        <taxon>Eukaryota</taxon>
        <taxon>Sar</taxon>
        <taxon>Alveolata</taxon>
        <taxon>Colpodellida</taxon>
        <taxon>Chromeraceae</taxon>
        <taxon>Chromera</taxon>
    </lineage>
</organism>
<protein>
    <submittedName>
        <fullName evidence="2">Uncharacterized protein</fullName>
    </submittedName>
</protein>
<dbReference type="EMBL" id="CDMZ01000883">
    <property type="protein sequence ID" value="CEM23284.1"/>
    <property type="molecule type" value="Genomic_DNA"/>
</dbReference>
<feature type="region of interest" description="Disordered" evidence="1">
    <location>
        <begin position="107"/>
        <end position="128"/>
    </location>
</feature>
<feature type="region of interest" description="Disordered" evidence="1">
    <location>
        <begin position="1"/>
        <end position="21"/>
    </location>
</feature>
<name>A0A0G4G504_9ALVE</name>
<reference evidence="2" key="1">
    <citation type="submission" date="2014-11" db="EMBL/GenBank/DDBJ databases">
        <authorList>
            <person name="Otto D Thomas"/>
            <person name="Naeem Raeece"/>
        </authorList>
    </citation>
    <scope>NUCLEOTIDE SEQUENCE</scope>
</reference>
<evidence type="ECO:0000313" key="2">
    <source>
        <dbReference type="EMBL" id="CEM23284.1"/>
    </source>
</evidence>
<dbReference type="AlphaFoldDB" id="A0A0G4G504"/>